<accession>A0ABD1K8D5</accession>
<protein>
    <recommendedName>
        <fullName evidence="8">Ig-like domain-containing protein</fullName>
    </recommendedName>
</protein>
<feature type="transmembrane region" description="Helical" evidence="7">
    <location>
        <begin position="495"/>
        <end position="517"/>
    </location>
</feature>
<dbReference type="GO" id="GO:0016020">
    <property type="term" value="C:membrane"/>
    <property type="evidence" value="ECO:0007669"/>
    <property type="project" value="UniProtKB-SubCell"/>
</dbReference>
<comment type="subcellular location">
    <subcellularLocation>
        <location evidence="1">Membrane</location>
        <topology evidence="1">Single-pass type I membrane protein</topology>
    </subcellularLocation>
</comment>
<feature type="compositionally biased region" description="Polar residues" evidence="6">
    <location>
        <begin position="421"/>
        <end position="441"/>
    </location>
</feature>
<evidence type="ECO:0000259" key="8">
    <source>
        <dbReference type="PROSITE" id="PS50835"/>
    </source>
</evidence>
<comment type="caution">
    <text evidence="9">The sequence shown here is derived from an EMBL/GenBank/DDBJ whole genome shotgun (WGS) entry which is preliminary data.</text>
</comment>
<dbReference type="PROSITE" id="PS00290">
    <property type="entry name" value="IG_MHC"/>
    <property type="match status" value="1"/>
</dbReference>
<keyword evidence="2 7" id="KW-0472">Membrane</keyword>
<keyword evidence="4" id="KW-0325">Glycoprotein</keyword>
<dbReference type="InterPro" id="IPR051275">
    <property type="entry name" value="Cell_adhesion_signaling"/>
</dbReference>
<evidence type="ECO:0000256" key="3">
    <source>
        <dbReference type="ARBA" id="ARBA00023157"/>
    </source>
</evidence>
<dbReference type="SUPFAM" id="SSF48726">
    <property type="entry name" value="Immunoglobulin"/>
    <property type="match status" value="4"/>
</dbReference>
<dbReference type="Pfam" id="PF13927">
    <property type="entry name" value="Ig_3"/>
    <property type="match status" value="2"/>
</dbReference>
<dbReference type="EMBL" id="JBHFQA010000008">
    <property type="protein sequence ID" value="KAL2095407.1"/>
    <property type="molecule type" value="Genomic_DNA"/>
</dbReference>
<reference evidence="9 10" key="1">
    <citation type="submission" date="2024-09" db="EMBL/GenBank/DDBJ databases">
        <title>A chromosome-level genome assembly of Gray's grenadier anchovy, Coilia grayii.</title>
        <authorList>
            <person name="Fu Z."/>
        </authorList>
    </citation>
    <scope>NUCLEOTIDE SEQUENCE [LARGE SCALE GENOMIC DNA]</scope>
    <source>
        <strain evidence="9">G4</strain>
        <tissue evidence="9">Muscle</tissue>
    </source>
</reference>
<feature type="domain" description="Ig-like" evidence="8">
    <location>
        <begin position="226"/>
        <end position="310"/>
    </location>
</feature>
<dbReference type="PANTHER" id="PTHR11640">
    <property type="entry name" value="NEPHRIN"/>
    <property type="match status" value="1"/>
</dbReference>
<dbReference type="CDD" id="cd00096">
    <property type="entry name" value="Ig"/>
    <property type="match status" value="1"/>
</dbReference>
<feature type="compositionally biased region" description="Basic and acidic residues" evidence="6">
    <location>
        <begin position="527"/>
        <end position="551"/>
    </location>
</feature>
<name>A0ABD1K8D5_9TELE</name>
<proteinExistence type="predicted"/>
<feature type="domain" description="Ig-like" evidence="8">
    <location>
        <begin position="393"/>
        <end position="474"/>
    </location>
</feature>
<dbReference type="AlphaFoldDB" id="A0ABD1K8D5"/>
<dbReference type="Proteomes" id="UP001591681">
    <property type="component" value="Unassembled WGS sequence"/>
</dbReference>
<dbReference type="InterPro" id="IPR003599">
    <property type="entry name" value="Ig_sub"/>
</dbReference>
<gene>
    <name evidence="9" type="ORF">ACEWY4_010126</name>
</gene>
<evidence type="ECO:0000256" key="5">
    <source>
        <dbReference type="ARBA" id="ARBA00023319"/>
    </source>
</evidence>
<dbReference type="InterPro" id="IPR007110">
    <property type="entry name" value="Ig-like_dom"/>
</dbReference>
<evidence type="ECO:0000313" key="10">
    <source>
        <dbReference type="Proteomes" id="UP001591681"/>
    </source>
</evidence>
<dbReference type="PROSITE" id="PS50835">
    <property type="entry name" value="IG_LIKE"/>
    <property type="match status" value="3"/>
</dbReference>
<keyword evidence="5" id="KW-0393">Immunoglobulin domain</keyword>
<dbReference type="SMART" id="SM00408">
    <property type="entry name" value="IGc2"/>
    <property type="match status" value="2"/>
</dbReference>
<evidence type="ECO:0000256" key="7">
    <source>
        <dbReference type="SAM" id="Phobius"/>
    </source>
</evidence>
<sequence length="551" mass="59969">MFMKLRLSSSIPTIVGLYGETIEVPCNGGAVQSDDLIFTKWKYTKKDGTAGDLLVKQAHKDEATIQATDSFKNRVSISANFSLLIAHGTLADQTVFTCMLVWESNVKEYPVKVVVHKRPSPLLIKDKAKQLENGKLTTLGECIASEANPAATLTWKKNGDTLKNDDTAIKIISQVTKDPGTGLSTTSSLLQYTAVKGDVGSKFTCRATHETGDQESAAEIFTIHYPTEIVTLQVLNKGAIKEGDDVTLRCHADGNPPPTSFTFFLKEGKIPVNDNDTIVLPSVTRDSSGQYRCSLLEDEKKQGLQEIVVNYLDLSLSPSGMVLKNVGDTLVVDVQKNTSGDAQVSWTKNNGKLDKLPDFGELTYAHAGLYVLEVSVAGIKRSESFKLDVQGKPKINYLTEQLSADGKTKVLSCQAEGSPEPSVQWSINGTNERSTPHSNGMVTHTITVEPRKNLTVMCTVSNSLGDDSRAIVVASVIVESVPEGERSNGNDQAKLIVGIVVGLILAAAIVGLIYWLYMKNSRQGSWKTREKEMGTSEEEKKLEENNHKADV</sequence>
<dbReference type="InterPro" id="IPR013783">
    <property type="entry name" value="Ig-like_fold"/>
</dbReference>
<dbReference type="Gene3D" id="2.60.40.10">
    <property type="entry name" value="Immunoglobulins"/>
    <property type="match status" value="4"/>
</dbReference>
<dbReference type="InterPro" id="IPR003598">
    <property type="entry name" value="Ig_sub2"/>
</dbReference>
<keyword evidence="7" id="KW-0812">Transmembrane</keyword>
<evidence type="ECO:0000256" key="2">
    <source>
        <dbReference type="ARBA" id="ARBA00023136"/>
    </source>
</evidence>
<keyword evidence="3" id="KW-1015">Disulfide bond</keyword>
<evidence type="ECO:0000313" key="9">
    <source>
        <dbReference type="EMBL" id="KAL2095407.1"/>
    </source>
</evidence>
<feature type="region of interest" description="Disordered" evidence="6">
    <location>
        <begin position="420"/>
        <end position="441"/>
    </location>
</feature>
<evidence type="ECO:0000256" key="6">
    <source>
        <dbReference type="SAM" id="MobiDB-lite"/>
    </source>
</evidence>
<dbReference type="InterPro" id="IPR003006">
    <property type="entry name" value="Ig/MHC_CS"/>
</dbReference>
<dbReference type="SMART" id="SM00409">
    <property type="entry name" value="IG"/>
    <property type="match status" value="3"/>
</dbReference>
<organism evidence="9 10">
    <name type="scientific">Coilia grayii</name>
    <name type="common">Gray's grenadier anchovy</name>
    <dbReference type="NCBI Taxonomy" id="363190"/>
    <lineage>
        <taxon>Eukaryota</taxon>
        <taxon>Metazoa</taxon>
        <taxon>Chordata</taxon>
        <taxon>Craniata</taxon>
        <taxon>Vertebrata</taxon>
        <taxon>Euteleostomi</taxon>
        <taxon>Actinopterygii</taxon>
        <taxon>Neopterygii</taxon>
        <taxon>Teleostei</taxon>
        <taxon>Clupei</taxon>
        <taxon>Clupeiformes</taxon>
        <taxon>Clupeoidei</taxon>
        <taxon>Engraulidae</taxon>
        <taxon>Coilinae</taxon>
        <taxon>Coilia</taxon>
    </lineage>
</organism>
<feature type="region of interest" description="Disordered" evidence="6">
    <location>
        <begin position="526"/>
        <end position="551"/>
    </location>
</feature>
<keyword evidence="7" id="KW-1133">Transmembrane helix</keyword>
<dbReference type="InterPro" id="IPR036179">
    <property type="entry name" value="Ig-like_dom_sf"/>
</dbReference>
<keyword evidence="10" id="KW-1185">Reference proteome</keyword>
<dbReference type="Pfam" id="PF08205">
    <property type="entry name" value="C2-set_2"/>
    <property type="match status" value="1"/>
</dbReference>
<evidence type="ECO:0000256" key="1">
    <source>
        <dbReference type="ARBA" id="ARBA00004479"/>
    </source>
</evidence>
<dbReference type="InterPro" id="IPR013162">
    <property type="entry name" value="CD80_C2-set"/>
</dbReference>
<feature type="domain" description="Ig-like" evidence="8">
    <location>
        <begin position="119"/>
        <end position="221"/>
    </location>
</feature>
<dbReference type="PANTHER" id="PTHR11640:SF148">
    <property type="entry name" value="CD166 ANTIGEN HOMOLOG A"/>
    <property type="match status" value="1"/>
</dbReference>
<evidence type="ECO:0000256" key="4">
    <source>
        <dbReference type="ARBA" id="ARBA00023180"/>
    </source>
</evidence>